<dbReference type="PANTHER" id="PTHR13794">
    <property type="entry name" value="ENOLASE SUPERFAMILY, MANDELATE RACEMASE"/>
    <property type="match status" value="1"/>
</dbReference>
<dbReference type="SMART" id="SM00922">
    <property type="entry name" value="MR_MLE"/>
    <property type="match status" value="1"/>
</dbReference>
<dbReference type="Proteomes" id="UP000019141">
    <property type="component" value="Unassembled WGS sequence"/>
</dbReference>
<dbReference type="SFLD" id="SFLDG00179">
    <property type="entry name" value="mandelate_racemase"/>
    <property type="match status" value="1"/>
</dbReference>
<sequence length="342" mass="37403">MKITHIRAVQPDAPGSPPDWRTWLGQILVRVDTDDGLTGYGVGGGGLAGIHVVETALRHLMVGQDAADVEGLWQQMYHDTLPYGQKGLALMAMSGVDLALWDLRGKRAGKPLAEVLGGQVGTRMPCYKTGWSPAEIETGRSEGFRAVKLQVGKLRAEEAITQVGRVRSLVGPDVRIMTDAFLGWDLDTALRAAEGFANYDVGWLEEPLPLDDLVGYERLASESPIPIAGGEHEYTAAAFEMWMQRGLHQVVQPDVCWCGGLTELVKIYRMAEAYNVQVCPHRGCEVWALHAIAALNADPLAESGRPWMTWVQGQPEIQQGDIQLGHAPGFGVTFDEQLWHST</sequence>
<accession>W4LRN0</accession>
<dbReference type="InterPro" id="IPR029065">
    <property type="entry name" value="Enolase_C-like"/>
</dbReference>
<gene>
    <name evidence="5" type="ORF">ETSY1_10855</name>
</gene>
<dbReference type="InterPro" id="IPR036849">
    <property type="entry name" value="Enolase-like_C_sf"/>
</dbReference>
<name>W4LRN0_ENTF1</name>
<dbReference type="Gene3D" id="3.20.20.120">
    <property type="entry name" value="Enolase-like C-terminal domain"/>
    <property type="match status" value="1"/>
</dbReference>
<dbReference type="SFLD" id="SFLDS00001">
    <property type="entry name" value="Enolase"/>
    <property type="match status" value="1"/>
</dbReference>
<dbReference type="InterPro" id="IPR013341">
    <property type="entry name" value="Mandelate_racemase_N_dom"/>
</dbReference>
<dbReference type="InterPro" id="IPR046945">
    <property type="entry name" value="RHMD-like"/>
</dbReference>
<dbReference type="Pfam" id="PF13378">
    <property type="entry name" value="MR_MLE_C"/>
    <property type="match status" value="1"/>
</dbReference>
<dbReference type="GO" id="GO:0016052">
    <property type="term" value="P:carbohydrate catabolic process"/>
    <property type="evidence" value="ECO:0007669"/>
    <property type="project" value="TreeGrafter"/>
</dbReference>
<keyword evidence="2" id="KW-0479">Metal-binding</keyword>
<keyword evidence="3" id="KW-0460">Magnesium</keyword>
<evidence type="ECO:0000313" key="6">
    <source>
        <dbReference type="Proteomes" id="UP000019141"/>
    </source>
</evidence>
<evidence type="ECO:0000313" key="5">
    <source>
        <dbReference type="EMBL" id="ETX00540.1"/>
    </source>
</evidence>
<feature type="domain" description="Mandelate racemase/muconate lactonizing enzyme C-terminal" evidence="4">
    <location>
        <begin position="133"/>
        <end position="226"/>
    </location>
</feature>
<dbReference type="SUPFAM" id="SSF54826">
    <property type="entry name" value="Enolase N-terminal domain-like"/>
    <property type="match status" value="1"/>
</dbReference>
<comment type="cofactor">
    <cofactor evidence="1">
        <name>Mg(2+)</name>
        <dbReference type="ChEBI" id="CHEBI:18420"/>
    </cofactor>
</comment>
<dbReference type="CDD" id="cd03316">
    <property type="entry name" value="MR_like"/>
    <property type="match status" value="1"/>
</dbReference>
<proteinExistence type="predicted"/>
<keyword evidence="6" id="KW-1185">Reference proteome</keyword>
<evidence type="ECO:0000256" key="3">
    <source>
        <dbReference type="ARBA" id="ARBA00022842"/>
    </source>
</evidence>
<dbReference type="InterPro" id="IPR013342">
    <property type="entry name" value="Mandelate_racemase_C"/>
</dbReference>
<dbReference type="PANTHER" id="PTHR13794:SF58">
    <property type="entry name" value="MITOCHONDRIAL ENOLASE SUPERFAMILY MEMBER 1"/>
    <property type="match status" value="1"/>
</dbReference>
<dbReference type="Pfam" id="PF02746">
    <property type="entry name" value="MR_MLE_N"/>
    <property type="match status" value="1"/>
</dbReference>
<dbReference type="GO" id="GO:0016836">
    <property type="term" value="F:hydro-lyase activity"/>
    <property type="evidence" value="ECO:0007669"/>
    <property type="project" value="TreeGrafter"/>
</dbReference>
<dbReference type="Gene3D" id="3.30.390.10">
    <property type="entry name" value="Enolase-like, N-terminal domain"/>
    <property type="match status" value="1"/>
</dbReference>
<comment type="caution">
    <text evidence="5">The sequence shown here is derived from an EMBL/GenBank/DDBJ whole genome shotgun (WGS) entry which is preliminary data.</text>
</comment>
<evidence type="ECO:0000259" key="4">
    <source>
        <dbReference type="SMART" id="SM00922"/>
    </source>
</evidence>
<reference evidence="5 6" key="1">
    <citation type="journal article" date="2014" name="Nature">
        <title>An environmental bacterial taxon with a large and distinct metabolic repertoire.</title>
        <authorList>
            <person name="Wilson M.C."/>
            <person name="Mori T."/>
            <person name="Ruckert C."/>
            <person name="Uria A.R."/>
            <person name="Helf M.J."/>
            <person name="Takada K."/>
            <person name="Gernert C."/>
            <person name="Steffens U.A."/>
            <person name="Heycke N."/>
            <person name="Schmitt S."/>
            <person name="Rinke C."/>
            <person name="Helfrich E.J."/>
            <person name="Brachmann A.O."/>
            <person name="Gurgui C."/>
            <person name="Wakimoto T."/>
            <person name="Kracht M."/>
            <person name="Crusemann M."/>
            <person name="Hentschel U."/>
            <person name="Abe I."/>
            <person name="Matsunaga S."/>
            <person name="Kalinowski J."/>
            <person name="Takeyama H."/>
            <person name="Piel J."/>
        </authorList>
    </citation>
    <scope>NUCLEOTIDE SEQUENCE [LARGE SCALE GENOMIC DNA]</scope>
    <source>
        <strain evidence="6">TSY1</strain>
    </source>
</reference>
<dbReference type="EMBL" id="AZHW01000328">
    <property type="protein sequence ID" value="ETX00540.1"/>
    <property type="molecule type" value="Genomic_DNA"/>
</dbReference>
<evidence type="ECO:0000256" key="1">
    <source>
        <dbReference type="ARBA" id="ARBA00001946"/>
    </source>
</evidence>
<organism evidence="5 6">
    <name type="scientific">Entotheonella factor</name>
    <dbReference type="NCBI Taxonomy" id="1429438"/>
    <lineage>
        <taxon>Bacteria</taxon>
        <taxon>Pseudomonadati</taxon>
        <taxon>Nitrospinota/Tectimicrobiota group</taxon>
        <taxon>Candidatus Tectimicrobiota</taxon>
        <taxon>Candidatus Entotheonellia</taxon>
        <taxon>Candidatus Entotheonellales</taxon>
        <taxon>Candidatus Entotheonellaceae</taxon>
        <taxon>Candidatus Entotheonella</taxon>
    </lineage>
</organism>
<dbReference type="SUPFAM" id="SSF51604">
    <property type="entry name" value="Enolase C-terminal domain-like"/>
    <property type="match status" value="1"/>
</dbReference>
<evidence type="ECO:0000256" key="2">
    <source>
        <dbReference type="ARBA" id="ARBA00022723"/>
    </source>
</evidence>
<dbReference type="AlphaFoldDB" id="W4LRN0"/>
<dbReference type="GO" id="GO:0000287">
    <property type="term" value="F:magnesium ion binding"/>
    <property type="evidence" value="ECO:0007669"/>
    <property type="project" value="TreeGrafter"/>
</dbReference>
<dbReference type="InterPro" id="IPR029017">
    <property type="entry name" value="Enolase-like_N"/>
</dbReference>
<dbReference type="HOGENOM" id="CLU_030273_1_0_7"/>
<protein>
    <recommendedName>
        <fullName evidence="4">Mandelate racemase/muconate lactonizing enzyme C-terminal domain-containing protein</fullName>
    </recommendedName>
</protein>